<feature type="binding site" evidence="9">
    <location>
        <position position="261"/>
    </location>
    <ligand>
        <name>ATP</name>
        <dbReference type="ChEBI" id="CHEBI:30616"/>
    </ligand>
</feature>
<keyword evidence="8" id="KW-0061">Asparagine biosynthesis</keyword>
<evidence type="ECO:0000256" key="10">
    <source>
        <dbReference type="PIRSR" id="PIRSR001589-3"/>
    </source>
</evidence>
<dbReference type="GO" id="GO:0006529">
    <property type="term" value="P:asparagine biosynthetic process"/>
    <property type="evidence" value="ECO:0007669"/>
    <property type="project" value="UniProtKB-KW"/>
</dbReference>
<organism evidence="12 13">
    <name type="scientific">Aeromonas veronii</name>
    <dbReference type="NCBI Taxonomy" id="654"/>
    <lineage>
        <taxon>Bacteria</taxon>
        <taxon>Pseudomonadati</taxon>
        <taxon>Pseudomonadota</taxon>
        <taxon>Gammaproteobacteria</taxon>
        <taxon>Aeromonadales</taxon>
        <taxon>Aeromonadaceae</taxon>
        <taxon>Aeromonas</taxon>
    </lineage>
</organism>
<dbReference type="PIRSF" id="PIRSF001589">
    <property type="entry name" value="Asn_synthetase_glu-h"/>
    <property type="match status" value="1"/>
</dbReference>
<dbReference type="RefSeq" id="WP_120413996.1">
    <property type="nucleotide sequence ID" value="NZ_JAPEDS010000002.1"/>
</dbReference>
<sequence>MCGIYCKLYKSEDVQPNTRYEDKTTLLKHRGPDCQQVVYRKNVVMGHTRLAILDTRNAAAQPYKNDRAMLVFNGEIYNYRELATQYLTDIELQTTSDTEVLFELLNRMGTSAIAKLDGMFAFAYMNFVTQELIVARDISGIKPLYYIETDDAIEIASEIKSLDYVISREKLKDQIRVGAFQDSNLPYQNVTILEGGTQLTYSRHQAKSQLSTFANTLFFIDNSVFQRRKTQSLSSLVDELEMLVVNNVKSHLVSDAPLATLCSGGVDSSLISAIASQAVPLDLYHAGVDGGGGEEEYAEMVSKHLGKNIIYEKMTAEKYWSAFPYLTYISDLPIYHPNDVSLHCIASKAHCNGIKVMLSGEGADELFGGYSWHQRQMKQYRLARIFASKKSLLTRLSGDYAKTLRNGFEQFTVEDIANYMPLGLGYFDMSNDLMMRSFLFESQDFANWKRLSAIQEQFDTLATTAFEKHMLSAIHFNFYGHLGSILHRTDRILMANSIEGRVPFLTKEIIDFSMNLPLNLKINRRIRKDGKYLLKKLAERYLPEKVIYRPKAGFPVPMQEYVQPIERIFENGYVMEFTGMSLRMLKEFYSANPYLKFRMLALEVYGRIFIRHEDYRNIHIE</sequence>
<keyword evidence="8" id="KW-0028">Amino-acid biosynthesis</keyword>
<comment type="pathway">
    <text evidence="1">Amino-acid biosynthesis; L-asparagine biosynthesis; L-asparagine from L-aspartate (L-Gln route): step 1/1.</text>
</comment>
<dbReference type="EMBL" id="RAWX01000001">
    <property type="protein sequence ID" value="RKJ91203.1"/>
    <property type="molecule type" value="Genomic_DNA"/>
</dbReference>
<keyword evidence="5 9" id="KW-0067">ATP-binding</keyword>
<evidence type="ECO:0000256" key="6">
    <source>
        <dbReference type="ARBA" id="ARBA00022962"/>
    </source>
</evidence>
<evidence type="ECO:0000256" key="7">
    <source>
        <dbReference type="ARBA" id="ARBA00048741"/>
    </source>
</evidence>
<feature type="active site" description="For GATase activity" evidence="8">
    <location>
        <position position="2"/>
    </location>
</feature>
<feature type="domain" description="Glutamine amidotransferase type-2" evidence="11">
    <location>
        <begin position="2"/>
        <end position="204"/>
    </location>
</feature>
<reference evidence="12 13" key="1">
    <citation type="submission" date="2018-09" db="EMBL/GenBank/DDBJ databases">
        <title>Genome sequencing of Aeromonas veronii MS-17-88.</title>
        <authorList>
            <person name="Tekedar H.C."/>
            <person name="Arick M.A."/>
            <person name="Hsu C.-Y."/>
            <person name="Thrash A."/>
            <person name="Karsi A."/>
            <person name="Lawrence M.L."/>
            <person name="Abdelhamed H."/>
        </authorList>
    </citation>
    <scope>NUCLEOTIDE SEQUENCE [LARGE SCALE GENOMIC DNA]</scope>
    <source>
        <strain evidence="12 13">MS 17-88</strain>
    </source>
</reference>
<comment type="catalytic activity">
    <reaction evidence="7">
        <text>L-aspartate + L-glutamine + ATP + H2O = L-asparagine + L-glutamate + AMP + diphosphate + H(+)</text>
        <dbReference type="Rhea" id="RHEA:12228"/>
        <dbReference type="ChEBI" id="CHEBI:15377"/>
        <dbReference type="ChEBI" id="CHEBI:15378"/>
        <dbReference type="ChEBI" id="CHEBI:29985"/>
        <dbReference type="ChEBI" id="CHEBI:29991"/>
        <dbReference type="ChEBI" id="CHEBI:30616"/>
        <dbReference type="ChEBI" id="CHEBI:33019"/>
        <dbReference type="ChEBI" id="CHEBI:58048"/>
        <dbReference type="ChEBI" id="CHEBI:58359"/>
        <dbReference type="ChEBI" id="CHEBI:456215"/>
        <dbReference type="EC" id="6.3.5.4"/>
    </reaction>
</comment>
<name>A0A3A9IS44_AERVE</name>
<evidence type="ECO:0000256" key="5">
    <source>
        <dbReference type="ARBA" id="ARBA00022840"/>
    </source>
</evidence>
<dbReference type="InterPro" id="IPR014729">
    <property type="entry name" value="Rossmann-like_a/b/a_fold"/>
</dbReference>
<proteinExistence type="inferred from homology"/>
<keyword evidence="12" id="KW-0436">Ligase</keyword>
<dbReference type="PROSITE" id="PS51278">
    <property type="entry name" value="GATASE_TYPE_2"/>
    <property type="match status" value="1"/>
</dbReference>
<keyword evidence="4 9" id="KW-0547">Nucleotide-binding</keyword>
<dbReference type="SUPFAM" id="SSF56235">
    <property type="entry name" value="N-terminal nucleophile aminohydrolases (Ntn hydrolases)"/>
    <property type="match status" value="1"/>
</dbReference>
<evidence type="ECO:0000256" key="4">
    <source>
        <dbReference type="ARBA" id="ARBA00022741"/>
    </source>
</evidence>
<dbReference type="AlphaFoldDB" id="A0A3A9IS44"/>
<dbReference type="Gene3D" id="3.60.20.10">
    <property type="entry name" value="Glutamine Phosphoribosylpyrophosphate, subunit 1, domain 1"/>
    <property type="match status" value="1"/>
</dbReference>
<dbReference type="GO" id="GO:0004066">
    <property type="term" value="F:asparagine synthase (glutamine-hydrolyzing) activity"/>
    <property type="evidence" value="ECO:0007669"/>
    <property type="project" value="UniProtKB-EC"/>
</dbReference>
<comment type="similarity">
    <text evidence="2">Belongs to the asparagine synthetase family.</text>
</comment>
<feature type="binding site" evidence="9">
    <location>
        <begin position="359"/>
        <end position="360"/>
    </location>
    <ligand>
        <name>ATP</name>
        <dbReference type="ChEBI" id="CHEBI:30616"/>
    </ligand>
</feature>
<evidence type="ECO:0000313" key="13">
    <source>
        <dbReference type="Proteomes" id="UP000281725"/>
    </source>
</evidence>
<dbReference type="InterPro" id="IPR001962">
    <property type="entry name" value="Asn_synthase"/>
</dbReference>
<dbReference type="Pfam" id="PF13522">
    <property type="entry name" value="GATase_6"/>
    <property type="match status" value="1"/>
</dbReference>
<evidence type="ECO:0000259" key="11">
    <source>
        <dbReference type="PROSITE" id="PS51278"/>
    </source>
</evidence>
<dbReference type="EC" id="6.3.5.4" evidence="3"/>
<dbReference type="PANTHER" id="PTHR43284">
    <property type="entry name" value="ASPARAGINE SYNTHETASE (GLUTAMINE-HYDROLYZING)"/>
    <property type="match status" value="1"/>
</dbReference>
<dbReference type="InterPro" id="IPR029055">
    <property type="entry name" value="Ntn_hydrolases_N"/>
</dbReference>
<feature type="binding site" evidence="9">
    <location>
        <position position="97"/>
    </location>
    <ligand>
        <name>L-glutamine</name>
        <dbReference type="ChEBI" id="CHEBI:58359"/>
    </ligand>
</feature>
<dbReference type="InterPro" id="IPR033738">
    <property type="entry name" value="AsnB_N"/>
</dbReference>
<protein>
    <recommendedName>
        <fullName evidence="3">asparagine synthase (glutamine-hydrolyzing)</fullName>
        <ecNumber evidence="3">6.3.5.4</ecNumber>
    </recommendedName>
</protein>
<evidence type="ECO:0000256" key="2">
    <source>
        <dbReference type="ARBA" id="ARBA00005752"/>
    </source>
</evidence>
<evidence type="ECO:0000256" key="9">
    <source>
        <dbReference type="PIRSR" id="PIRSR001589-2"/>
    </source>
</evidence>
<dbReference type="PANTHER" id="PTHR43284:SF1">
    <property type="entry name" value="ASPARAGINE SYNTHETASE"/>
    <property type="match status" value="1"/>
</dbReference>
<keyword evidence="6 8" id="KW-0315">Glutamine amidotransferase</keyword>
<dbReference type="CDD" id="cd00712">
    <property type="entry name" value="AsnB"/>
    <property type="match status" value="1"/>
</dbReference>
<dbReference type="InterPro" id="IPR006426">
    <property type="entry name" value="Asn_synth_AEB"/>
</dbReference>
<dbReference type="Pfam" id="PF00733">
    <property type="entry name" value="Asn_synthase"/>
    <property type="match status" value="1"/>
</dbReference>
<comment type="caution">
    <text evidence="12">The sequence shown here is derived from an EMBL/GenBank/DDBJ whole genome shotgun (WGS) entry which is preliminary data.</text>
</comment>
<dbReference type="Gene3D" id="3.40.50.620">
    <property type="entry name" value="HUPs"/>
    <property type="match status" value="1"/>
</dbReference>
<evidence type="ECO:0000256" key="3">
    <source>
        <dbReference type="ARBA" id="ARBA00012737"/>
    </source>
</evidence>
<dbReference type="CDD" id="cd01991">
    <property type="entry name" value="Asn_synthase_B_C"/>
    <property type="match status" value="1"/>
</dbReference>
<dbReference type="InterPro" id="IPR017932">
    <property type="entry name" value="GATase_2_dom"/>
</dbReference>
<gene>
    <name evidence="12" type="primary">asnB</name>
    <name evidence="12" type="ORF">D6R50_00820</name>
</gene>
<evidence type="ECO:0000313" key="12">
    <source>
        <dbReference type="EMBL" id="RKJ91203.1"/>
    </source>
</evidence>
<dbReference type="NCBIfam" id="TIGR01536">
    <property type="entry name" value="asn_synth_AEB"/>
    <property type="match status" value="1"/>
</dbReference>
<dbReference type="InterPro" id="IPR051786">
    <property type="entry name" value="ASN_synthetase/amidase"/>
</dbReference>
<dbReference type="Proteomes" id="UP000281725">
    <property type="component" value="Unassembled WGS sequence"/>
</dbReference>
<feature type="site" description="Important for beta-aspartyl-AMP intermediate formation" evidence="10">
    <location>
        <position position="361"/>
    </location>
</feature>
<evidence type="ECO:0000256" key="1">
    <source>
        <dbReference type="ARBA" id="ARBA00005187"/>
    </source>
</evidence>
<evidence type="ECO:0000256" key="8">
    <source>
        <dbReference type="PIRSR" id="PIRSR001589-1"/>
    </source>
</evidence>
<dbReference type="GO" id="GO:0005524">
    <property type="term" value="F:ATP binding"/>
    <property type="evidence" value="ECO:0007669"/>
    <property type="project" value="UniProtKB-KW"/>
</dbReference>
<dbReference type="SUPFAM" id="SSF52402">
    <property type="entry name" value="Adenine nucleotide alpha hydrolases-like"/>
    <property type="match status" value="1"/>
</dbReference>
<accession>A0A3A9IS44</accession>